<reference evidence="3 4" key="1">
    <citation type="submission" date="2014-03" db="EMBL/GenBank/DDBJ databases">
        <title>The draft genome sequence of Thioclava dalianensis DLFJ1-1.</title>
        <authorList>
            <person name="Lai Q."/>
            <person name="Shao Z."/>
        </authorList>
    </citation>
    <scope>NUCLEOTIDE SEQUENCE [LARGE SCALE GENOMIC DNA]</scope>
    <source>
        <strain evidence="3 4">DLFJ1-1</strain>
    </source>
</reference>
<dbReference type="InterPro" id="IPR051807">
    <property type="entry name" value="Sec-metab_biosynth-assoc"/>
</dbReference>
<dbReference type="eggNOG" id="COG2350">
    <property type="taxonomic scope" value="Bacteria"/>
</dbReference>
<evidence type="ECO:0000313" key="4">
    <source>
        <dbReference type="Proteomes" id="UP000027725"/>
    </source>
</evidence>
<keyword evidence="4" id="KW-1185">Reference proteome</keyword>
<dbReference type="EMBL" id="JHEH01000031">
    <property type="protein sequence ID" value="KEP68484.1"/>
    <property type="molecule type" value="Genomic_DNA"/>
</dbReference>
<dbReference type="Proteomes" id="UP000027725">
    <property type="component" value="Unassembled WGS sequence"/>
</dbReference>
<dbReference type="AlphaFoldDB" id="A0A074T9W2"/>
<dbReference type="PANTHER" id="PTHR33606:SF3">
    <property type="entry name" value="PROTEIN YCII"/>
    <property type="match status" value="1"/>
</dbReference>
<sequence length="89" mass="9727">MYFAVICRDKPGALQIRKDNREAHLAYIAETGVVFMAGPFIEDGEMHGSLVILEVADLAAAQDWAANDPYAKAGLFAESSVQEWKKVIG</sequence>
<dbReference type="InterPro" id="IPR005545">
    <property type="entry name" value="YCII"/>
</dbReference>
<organism evidence="3 4">
    <name type="scientific">Thioclava dalianensis</name>
    <dbReference type="NCBI Taxonomy" id="1185766"/>
    <lineage>
        <taxon>Bacteria</taxon>
        <taxon>Pseudomonadati</taxon>
        <taxon>Pseudomonadota</taxon>
        <taxon>Alphaproteobacteria</taxon>
        <taxon>Rhodobacterales</taxon>
        <taxon>Paracoccaceae</taxon>
        <taxon>Thioclava</taxon>
    </lineage>
</organism>
<dbReference type="SUPFAM" id="SSF54909">
    <property type="entry name" value="Dimeric alpha+beta barrel"/>
    <property type="match status" value="1"/>
</dbReference>
<dbReference type="Pfam" id="PF03795">
    <property type="entry name" value="YCII"/>
    <property type="match status" value="1"/>
</dbReference>
<feature type="domain" description="YCII-related" evidence="2">
    <location>
        <begin position="1"/>
        <end position="85"/>
    </location>
</feature>
<protein>
    <recommendedName>
        <fullName evidence="2">YCII-related domain-containing protein</fullName>
    </recommendedName>
</protein>
<gene>
    <name evidence="3" type="ORF">DL1_11525</name>
</gene>
<evidence type="ECO:0000259" key="2">
    <source>
        <dbReference type="Pfam" id="PF03795"/>
    </source>
</evidence>
<name>A0A074T9W2_9RHOB</name>
<dbReference type="STRING" id="1185766.SAMN05216224_104227"/>
<comment type="similarity">
    <text evidence="1">Belongs to the YciI family.</text>
</comment>
<dbReference type="RefSeq" id="WP_038068458.1">
    <property type="nucleotide sequence ID" value="NZ_FOVB01000004.1"/>
</dbReference>
<comment type="caution">
    <text evidence="3">The sequence shown here is derived from an EMBL/GenBank/DDBJ whole genome shotgun (WGS) entry which is preliminary data.</text>
</comment>
<dbReference type="InterPro" id="IPR011008">
    <property type="entry name" value="Dimeric_a/b-barrel"/>
</dbReference>
<accession>A0A074T9W2</accession>
<evidence type="ECO:0000256" key="1">
    <source>
        <dbReference type="ARBA" id="ARBA00007689"/>
    </source>
</evidence>
<dbReference type="PANTHER" id="PTHR33606">
    <property type="entry name" value="PROTEIN YCII"/>
    <property type="match status" value="1"/>
</dbReference>
<proteinExistence type="inferred from homology"/>
<dbReference type="OrthoDB" id="2293521at2"/>
<dbReference type="Gene3D" id="3.30.70.1060">
    <property type="entry name" value="Dimeric alpha+beta barrel"/>
    <property type="match status" value="1"/>
</dbReference>
<evidence type="ECO:0000313" key="3">
    <source>
        <dbReference type="EMBL" id="KEP68484.1"/>
    </source>
</evidence>